<dbReference type="Proteomes" id="UP000006319">
    <property type="component" value="Chromosome 12"/>
</dbReference>
<evidence type="ECO:0000256" key="3">
    <source>
        <dbReference type="SAM" id="SignalP"/>
    </source>
</evidence>
<feature type="transmembrane region" description="Helical" evidence="2">
    <location>
        <begin position="814"/>
        <end position="831"/>
    </location>
</feature>
<dbReference type="OMA" id="KFNTIKW"/>
<evidence type="ECO:0000256" key="1">
    <source>
        <dbReference type="SAM" id="MobiDB-lite"/>
    </source>
</evidence>
<dbReference type="VEuPathDB" id="PlasmoDB:PCYB_126880"/>
<dbReference type="EMBL" id="DF157104">
    <property type="protein sequence ID" value="GAB68123.1"/>
    <property type="molecule type" value="Genomic_DNA"/>
</dbReference>
<accession>K6ULY3</accession>
<reference evidence="4 5" key="1">
    <citation type="journal article" date="2012" name="Nat. Genet.">
        <title>Plasmodium cynomolgi genome sequences provide insight into Plasmodium vivax and the monkey malaria clade.</title>
        <authorList>
            <person name="Tachibana S."/>
            <person name="Sullivan S.A."/>
            <person name="Kawai S."/>
            <person name="Nakamura S."/>
            <person name="Kim H.R."/>
            <person name="Goto N."/>
            <person name="Arisue N."/>
            <person name="Palacpac N.M.Q."/>
            <person name="Honma H."/>
            <person name="Yagi M."/>
            <person name="Tougan T."/>
            <person name="Katakai Y."/>
            <person name="Kaneko O."/>
            <person name="Mita T."/>
            <person name="Kita K."/>
            <person name="Yasutomi Y."/>
            <person name="Sutton P.L."/>
            <person name="Shakhbatyan R."/>
            <person name="Horii T."/>
            <person name="Yasunaga T."/>
            <person name="Barnwell J.W."/>
            <person name="Escalante A.A."/>
            <person name="Carlton J.M."/>
            <person name="Tanabe K."/>
        </authorList>
    </citation>
    <scope>NUCLEOTIDE SEQUENCE [LARGE SCALE GENOMIC DNA]</scope>
    <source>
        <strain evidence="4 5">B</strain>
    </source>
</reference>
<organism evidence="4 5">
    <name type="scientific">Plasmodium cynomolgi (strain B)</name>
    <dbReference type="NCBI Taxonomy" id="1120755"/>
    <lineage>
        <taxon>Eukaryota</taxon>
        <taxon>Sar</taxon>
        <taxon>Alveolata</taxon>
        <taxon>Apicomplexa</taxon>
        <taxon>Aconoidasida</taxon>
        <taxon>Haemosporida</taxon>
        <taxon>Plasmodiidae</taxon>
        <taxon>Plasmodium</taxon>
        <taxon>Plasmodium (Plasmodium)</taxon>
    </lineage>
</organism>
<dbReference type="PANTHER" id="PTHR36329:SF1">
    <property type="entry name" value="TRANSMEMBRANE PROTEIN"/>
    <property type="match status" value="1"/>
</dbReference>
<protein>
    <recommendedName>
        <fullName evidence="6">Serpentine receptor</fullName>
    </recommendedName>
</protein>
<dbReference type="PhylomeDB" id="K6ULY3"/>
<dbReference type="GeneID" id="14694496"/>
<feature type="transmembrane region" description="Helical" evidence="2">
    <location>
        <begin position="843"/>
        <end position="863"/>
    </location>
</feature>
<evidence type="ECO:0008006" key="6">
    <source>
        <dbReference type="Google" id="ProtNLM"/>
    </source>
</evidence>
<feature type="region of interest" description="Disordered" evidence="1">
    <location>
        <begin position="597"/>
        <end position="656"/>
    </location>
</feature>
<name>K6ULY3_PLACD</name>
<keyword evidence="5" id="KW-1185">Reference proteome</keyword>
<keyword evidence="2" id="KW-0812">Transmembrane</keyword>
<dbReference type="eggNOG" id="ENOG502SCKP">
    <property type="taxonomic scope" value="Eukaryota"/>
</dbReference>
<feature type="compositionally biased region" description="Low complexity" evidence="1">
    <location>
        <begin position="637"/>
        <end position="656"/>
    </location>
</feature>
<proteinExistence type="predicted"/>
<dbReference type="PANTHER" id="PTHR36329">
    <property type="entry name" value="TRANSMEMBRANE PROTEIN"/>
    <property type="match status" value="1"/>
</dbReference>
<feature type="chain" id="PRO_5013017212" description="Serpentine receptor" evidence="3">
    <location>
        <begin position="16"/>
        <end position="1089"/>
    </location>
</feature>
<evidence type="ECO:0000313" key="5">
    <source>
        <dbReference type="Proteomes" id="UP000006319"/>
    </source>
</evidence>
<sequence length="1089" mass="126477">MKALMPFYMSTCLFAISVLFNNSSFYLLPCDAFPFGVSENKYIQAFPEFHLFYEYVDIRSDDYPSEFSDVQKEGKRSRKILFQSDKIAIYNNYGVSSDANYEEDCENNYEKNGVHNYVEHYPEGSRRNCIRTDGKGIPIEVFQNRCAAVGLRISESLSQMFSWCLPGCFNIGNGFETIHHFGFPDAYWFGGNRILTCTDHCGPPKLERQLSNGSDAWSKDSAEVEHSPSNQLCQNSNLNLIQEIYEYEIYPFLKGLLTKNLSRRSPDVINKSETYISDCTEGGSSQRRENIEVGEQMVLYHSSHDHHRNDILNQSKRINRKKKKKHKKRGKEKKFDGMANTQERGNNSDLEQNEDKNDLHIYAEINYVYSIKKKVLRNFAFANILKKYIQYKYHSNGLIKVGEDGGYPRHPEGKAKSRFTPFLEHHYGKSSTSEKSGQKKCSHKGRICFINKKAIIILDHLKKETSYLVVSYVIEEETTQLLNFTEYFVPLKVPVYTRSFMDETPQEGNNPKQYEQIDGYISPNWDKLHRNELHMNELHMNELHRNELHRNELHRNELHQKDICYYSYGDNCMEYLKNLFLKTCKVYSGLFQGGKLNGEGGSRGGSTGREDDPAQGLHVDKAWEPRRSGADDAINVSNASNASNSSNASNASNSSNAGYGNTSRNFVNHANSAHRAEYIVSTYAGSDGGYHYYLINYNNQNYIFEVSANSDLYGSPFTKNKRNREHLTDTEKAIIKNMQKYMKEGNNFSVYIDHVPPPQVNNNGCNKFNTIKWALILFFIPAWLLLNVVYIVYVQNVWRQMLNPLYRLMLSPSIIRLASYIMLLLFCMMQYPYRNSRYVEYTILSYMALNTMFNTIFYGNLILISKGYMITRGQFNKRDKLTLTLIISSIYILTSFNQINVINDTPILIFINISLLLVLVMNIISIQNFLKLKLSFVRSVRMMDSWEESLTIKLNMYKLYLLIIVSFFTLEILLHLIKSMFNFLTGTIILIEYAFELIMWCCVLYVFRHRGNVLYFSLLYDNLTFNIMPLYVAKTSDDLLDTMNQRKWTLGDAHFPIFILNPREHTDQNYLSRMAVGWPLVVHYGKRYL</sequence>
<feature type="compositionally biased region" description="Polar residues" evidence="1">
    <location>
        <begin position="339"/>
        <end position="350"/>
    </location>
</feature>
<feature type="transmembrane region" description="Helical" evidence="2">
    <location>
        <begin position="907"/>
        <end position="930"/>
    </location>
</feature>
<dbReference type="AlphaFoldDB" id="K6ULY3"/>
<dbReference type="RefSeq" id="XP_004224070.1">
    <property type="nucleotide sequence ID" value="XM_004224022.1"/>
</dbReference>
<feature type="signal peptide" evidence="3">
    <location>
        <begin position="1"/>
        <end position="15"/>
    </location>
</feature>
<evidence type="ECO:0000256" key="2">
    <source>
        <dbReference type="SAM" id="Phobius"/>
    </source>
</evidence>
<dbReference type="KEGG" id="pcy:PCYB_126880"/>
<keyword evidence="3" id="KW-0732">Signal</keyword>
<feature type="transmembrane region" description="Helical" evidence="2">
    <location>
        <begin position="883"/>
        <end position="901"/>
    </location>
</feature>
<feature type="compositionally biased region" description="Basic and acidic residues" evidence="1">
    <location>
        <begin position="608"/>
        <end position="630"/>
    </location>
</feature>
<feature type="compositionally biased region" description="Basic residues" evidence="1">
    <location>
        <begin position="317"/>
        <end position="332"/>
    </location>
</feature>
<feature type="compositionally biased region" description="Gly residues" evidence="1">
    <location>
        <begin position="597"/>
        <end position="607"/>
    </location>
</feature>
<evidence type="ECO:0000313" key="4">
    <source>
        <dbReference type="EMBL" id="GAB68123.1"/>
    </source>
</evidence>
<dbReference type="OrthoDB" id="346562at2759"/>
<feature type="transmembrane region" description="Helical" evidence="2">
    <location>
        <begin position="773"/>
        <end position="793"/>
    </location>
</feature>
<gene>
    <name evidence="4" type="ORF">PCYB_126880</name>
</gene>
<feature type="transmembrane region" description="Helical" evidence="2">
    <location>
        <begin position="983"/>
        <end position="1007"/>
    </location>
</feature>
<feature type="transmembrane region" description="Helical" evidence="2">
    <location>
        <begin position="959"/>
        <end position="977"/>
    </location>
</feature>
<keyword evidence="2" id="KW-0472">Membrane</keyword>
<feature type="region of interest" description="Disordered" evidence="1">
    <location>
        <begin position="302"/>
        <end position="352"/>
    </location>
</feature>
<keyword evidence="2" id="KW-1133">Transmembrane helix</keyword>